<evidence type="ECO:0000256" key="3">
    <source>
        <dbReference type="ARBA" id="ARBA00022471"/>
    </source>
</evidence>
<dbReference type="PANTHER" id="PTHR31232">
    <property type="match status" value="1"/>
</dbReference>
<feature type="signal peptide" evidence="6">
    <location>
        <begin position="1"/>
        <end position="29"/>
    </location>
</feature>
<gene>
    <name evidence="7" type="ORF">LITE_LOCUS8501</name>
</gene>
<reference evidence="7" key="1">
    <citation type="submission" date="2022-08" db="EMBL/GenBank/DDBJ databases">
        <authorList>
            <person name="Gutierrez-Valencia J."/>
        </authorList>
    </citation>
    <scope>NUCLEOTIDE SEQUENCE</scope>
</reference>
<dbReference type="EMBL" id="CAMGYJ010000003">
    <property type="protein sequence ID" value="CAI0394869.1"/>
    <property type="molecule type" value="Genomic_DNA"/>
</dbReference>
<dbReference type="GO" id="GO:0005576">
    <property type="term" value="C:extracellular region"/>
    <property type="evidence" value="ECO:0007669"/>
    <property type="project" value="UniProtKB-SubCell"/>
</dbReference>
<keyword evidence="3 6" id="KW-0713">Self-incompatibility</keyword>
<comment type="caution">
    <text evidence="7">The sequence shown here is derived from an EMBL/GenBank/DDBJ whole genome shotgun (WGS) entry which is preliminary data.</text>
</comment>
<keyword evidence="4 6" id="KW-0964">Secreted</keyword>
<dbReference type="AlphaFoldDB" id="A0AAV0IDV6"/>
<accession>A0AAV0IDV6</accession>
<comment type="subcellular location">
    <subcellularLocation>
        <location evidence="1 6">Secreted</location>
    </subcellularLocation>
</comment>
<organism evidence="7 8">
    <name type="scientific">Linum tenue</name>
    <dbReference type="NCBI Taxonomy" id="586396"/>
    <lineage>
        <taxon>Eukaryota</taxon>
        <taxon>Viridiplantae</taxon>
        <taxon>Streptophyta</taxon>
        <taxon>Embryophyta</taxon>
        <taxon>Tracheophyta</taxon>
        <taxon>Spermatophyta</taxon>
        <taxon>Magnoliopsida</taxon>
        <taxon>eudicotyledons</taxon>
        <taxon>Gunneridae</taxon>
        <taxon>Pentapetalae</taxon>
        <taxon>rosids</taxon>
        <taxon>fabids</taxon>
        <taxon>Malpighiales</taxon>
        <taxon>Linaceae</taxon>
        <taxon>Linum</taxon>
    </lineage>
</organism>
<keyword evidence="5 6" id="KW-0732">Signal</keyword>
<dbReference type="Pfam" id="PF05938">
    <property type="entry name" value="Self-incomp_S1"/>
    <property type="match status" value="1"/>
</dbReference>
<dbReference type="Proteomes" id="UP001154282">
    <property type="component" value="Unassembled WGS sequence"/>
</dbReference>
<evidence type="ECO:0000256" key="6">
    <source>
        <dbReference type="RuleBase" id="RU367044"/>
    </source>
</evidence>
<evidence type="ECO:0000256" key="5">
    <source>
        <dbReference type="ARBA" id="ARBA00022729"/>
    </source>
</evidence>
<feature type="chain" id="PRO_5043103473" description="S-protein homolog" evidence="6">
    <location>
        <begin position="30"/>
        <end position="135"/>
    </location>
</feature>
<evidence type="ECO:0000313" key="8">
    <source>
        <dbReference type="Proteomes" id="UP001154282"/>
    </source>
</evidence>
<dbReference type="GO" id="GO:0060320">
    <property type="term" value="P:rejection of self pollen"/>
    <property type="evidence" value="ECO:0007669"/>
    <property type="project" value="UniProtKB-KW"/>
</dbReference>
<keyword evidence="8" id="KW-1185">Reference proteome</keyword>
<comment type="similarity">
    <text evidence="2 6">Belongs to the plant self-incompatibility (S1) protein family.</text>
</comment>
<protein>
    <recommendedName>
        <fullName evidence="6">S-protein homolog</fullName>
    </recommendedName>
</protein>
<sequence length="135" mass="15351">MTTIRNGLGLGLAAVVFATVLIQVSTTAGDYVTIRVNNKLSSKKTLIVHCQSGDDDLHAHAVVADFYFDWSFGWRRATRFWCRLAFQDKRLGFTAFNGDDVYNYNVFVADFDVYDDGVYGTQVVSQQRLHFAKWH</sequence>
<evidence type="ECO:0000313" key="7">
    <source>
        <dbReference type="EMBL" id="CAI0394869.1"/>
    </source>
</evidence>
<dbReference type="PANTHER" id="PTHR31232:SF156">
    <property type="entry name" value="PLANT SELF-INCOMPATIBILITY PROTEIN S1 FAMILY-RELATED"/>
    <property type="match status" value="1"/>
</dbReference>
<dbReference type="InterPro" id="IPR010264">
    <property type="entry name" value="Self-incomp_S1"/>
</dbReference>
<evidence type="ECO:0000256" key="2">
    <source>
        <dbReference type="ARBA" id="ARBA00005581"/>
    </source>
</evidence>
<evidence type="ECO:0000256" key="4">
    <source>
        <dbReference type="ARBA" id="ARBA00022525"/>
    </source>
</evidence>
<name>A0AAV0IDV6_9ROSI</name>
<proteinExistence type="inferred from homology"/>
<evidence type="ECO:0000256" key="1">
    <source>
        <dbReference type="ARBA" id="ARBA00004613"/>
    </source>
</evidence>